<dbReference type="InterPro" id="IPR006439">
    <property type="entry name" value="HAD-SF_hydro_IA"/>
</dbReference>
<dbReference type="InterPro" id="IPR023214">
    <property type="entry name" value="HAD_sf"/>
</dbReference>
<dbReference type="NCBIfam" id="TIGR01509">
    <property type="entry name" value="HAD-SF-IA-v3"/>
    <property type="match status" value="1"/>
</dbReference>
<dbReference type="SFLD" id="SFLDG01129">
    <property type="entry name" value="C1.5:_HAD__Beta-PGM__Phosphata"/>
    <property type="match status" value="1"/>
</dbReference>
<dbReference type="Gene3D" id="1.10.150.240">
    <property type="entry name" value="Putative phosphatase, domain 2"/>
    <property type="match status" value="1"/>
</dbReference>
<dbReference type="EMBL" id="BRXX01000177">
    <property type="protein sequence ID" value="GMH96009.1"/>
    <property type="molecule type" value="Genomic_DNA"/>
</dbReference>
<dbReference type="PANTHER" id="PTHR42896:SF4">
    <property type="entry name" value="OS08G0485900 PROTEIN"/>
    <property type="match status" value="1"/>
</dbReference>
<evidence type="ECO:0000313" key="3">
    <source>
        <dbReference type="Proteomes" id="UP001165160"/>
    </source>
</evidence>
<keyword evidence="3" id="KW-1185">Reference proteome</keyword>
<comment type="caution">
    <text evidence="2">The sequence shown here is derived from an EMBL/GenBank/DDBJ whole genome shotgun (WGS) entry which is preliminary data.</text>
</comment>
<feature type="chain" id="PRO_5040779484" evidence="1">
    <location>
        <begin position="17"/>
        <end position="310"/>
    </location>
</feature>
<dbReference type="SUPFAM" id="SSF56784">
    <property type="entry name" value="HAD-like"/>
    <property type="match status" value="1"/>
</dbReference>
<evidence type="ECO:0000313" key="2">
    <source>
        <dbReference type="EMBL" id="GMH96009.1"/>
    </source>
</evidence>
<gene>
    <name evidence="2" type="ORF">TrVE_jg11010</name>
</gene>
<name>A0A9W7BYN3_9STRA</name>
<dbReference type="Gene3D" id="3.40.50.1000">
    <property type="entry name" value="HAD superfamily/HAD-like"/>
    <property type="match status" value="1"/>
</dbReference>
<accession>A0A9W7BYN3</accession>
<keyword evidence="1" id="KW-0732">Signal</keyword>
<dbReference type="Pfam" id="PF00702">
    <property type="entry name" value="Hydrolase"/>
    <property type="match status" value="1"/>
</dbReference>
<reference evidence="3" key="1">
    <citation type="journal article" date="2023" name="Commun. Biol.">
        <title>Genome analysis of Parmales, the sister group of diatoms, reveals the evolutionary specialization of diatoms from phago-mixotrophs to photoautotrophs.</title>
        <authorList>
            <person name="Ban H."/>
            <person name="Sato S."/>
            <person name="Yoshikawa S."/>
            <person name="Yamada K."/>
            <person name="Nakamura Y."/>
            <person name="Ichinomiya M."/>
            <person name="Sato N."/>
            <person name="Blanc-Mathieu R."/>
            <person name="Endo H."/>
            <person name="Kuwata A."/>
            <person name="Ogata H."/>
        </authorList>
    </citation>
    <scope>NUCLEOTIDE SEQUENCE [LARGE SCALE GENOMIC DNA]</scope>
    <source>
        <strain evidence="3">NIES 3699</strain>
    </source>
</reference>
<dbReference type="Proteomes" id="UP001165160">
    <property type="component" value="Unassembled WGS sequence"/>
</dbReference>
<proteinExistence type="predicted"/>
<dbReference type="InterPro" id="IPR036412">
    <property type="entry name" value="HAD-like_sf"/>
</dbReference>
<protein>
    <submittedName>
        <fullName evidence="2">Uncharacterized protein</fullName>
    </submittedName>
</protein>
<dbReference type="PANTHER" id="PTHR42896">
    <property type="entry name" value="XYLULOSE-1,5-BISPHOSPHATE (XUBP) PHOSPHATASE"/>
    <property type="match status" value="1"/>
</dbReference>
<feature type="signal peptide" evidence="1">
    <location>
        <begin position="1"/>
        <end position="16"/>
    </location>
</feature>
<dbReference type="PRINTS" id="PR00413">
    <property type="entry name" value="HADHALOGNASE"/>
</dbReference>
<dbReference type="SFLD" id="SFLDS00003">
    <property type="entry name" value="Haloacid_Dehalogenase"/>
    <property type="match status" value="1"/>
</dbReference>
<evidence type="ECO:0000256" key="1">
    <source>
        <dbReference type="SAM" id="SignalP"/>
    </source>
</evidence>
<dbReference type="InterPro" id="IPR044999">
    <property type="entry name" value="CbbY-like"/>
</dbReference>
<dbReference type="GO" id="GO:0016787">
    <property type="term" value="F:hydrolase activity"/>
    <property type="evidence" value="ECO:0007669"/>
    <property type="project" value="InterPro"/>
</dbReference>
<dbReference type="AlphaFoldDB" id="A0A9W7BYN3"/>
<dbReference type="InterPro" id="IPR023198">
    <property type="entry name" value="PGP-like_dom2"/>
</dbReference>
<sequence>MLHLLILSLLLPSLSAFTFLPPPRLSTSLHSATRGLLFDCDGVILETESIHLLAYNAAYSNNGLVNPDTGKNVEWSVKYYDMLQNKVGGGKNKMKYYFEETSSGVWPTVNGGDAPLTDEDKNTLVDKLQSEKTLIYQEMVKSEATARPGFLNLLDSALNDPKTSVGICSASTKSAVETVLEVIMGEERVNKLDVFLAGDDVTSKKPDPEIYETAVERLGLKAEECVVVEDSLIGLKAGRGAGCEVVVTWTDSTKQEDFYGNGAAAVMEDLSCFGGITLEDIFPESGEICEGKKEGLKDEDKLRDLLMSLN</sequence>
<organism evidence="2 3">
    <name type="scientific">Triparma verrucosa</name>
    <dbReference type="NCBI Taxonomy" id="1606542"/>
    <lineage>
        <taxon>Eukaryota</taxon>
        <taxon>Sar</taxon>
        <taxon>Stramenopiles</taxon>
        <taxon>Ochrophyta</taxon>
        <taxon>Bolidophyceae</taxon>
        <taxon>Parmales</taxon>
        <taxon>Triparmaceae</taxon>
        <taxon>Triparma</taxon>
    </lineage>
</organism>